<reference evidence="6 7" key="1">
    <citation type="journal article" date="2014" name="Genome Announc.">
        <title>Draft Genome Sequence of the Agar-Degrading Bacterium Catenovulum sp. Strain DS-2, Isolated from Intestines of Haliotis diversicolor.</title>
        <authorList>
            <person name="Shan D."/>
            <person name="Li X."/>
            <person name="Gu Z."/>
            <person name="Wei G."/>
            <person name="Gao Z."/>
            <person name="Shao Z."/>
        </authorList>
    </citation>
    <scope>NUCLEOTIDE SEQUENCE [LARGE SCALE GENOMIC DNA]</scope>
    <source>
        <strain evidence="6 7">DS-2</strain>
    </source>
</reference>
<dbReference type="PANTHER" id="PTHR30537">
    <property type="entry name" value="HTH-TYPE TRANSCRIPTIONAL REGULATOR"/>
    <property type="match status" value="1"/>
</dbReference>
<dbReference type="InterPro" id="IPR036390">
    <property type="entry name" value="WH_DNA-bd_sf"/>
</dbReference>
<dbReference type="InterPro" id="IPR058163">
    <property type="entry name" value="LysR-type_TF_proteobact-type"/>
</dbReference>
<dbReference type="GO" id="GO:0006351">
    <property type="term" value="P:DNA-templated transcription"/>
    <property type="evidence" value="ECO:0007669"/>
    <property type="project" value="TreeGrafter"/>
</dbReference>
<protein>
    <submittedName>
        <fullName evidence="6">Transcriptional regulatory protein</fullName>
    </submittedName>
</protein>
<dbReference type="PROSITE" id="PS50931">
    <property type="entry name" value="HTH_LYSR"/>
    <property type="match status" value="1"/>
</dbReference>
<gene>
    <name evidence="6" type="ORF">DS2_03100</name>
</gene>
<organism evidence="6 7">
    <name type="scientific">Catenovulum agarivorans DS-2</name>
    <dbReference type="NCBI Taxonomy" id="1328313"/>
    <lineage>
        <taxon>Bacteria</taxon>
        <taxon>Pseudomonadati</taxon>
        <taxon>Pseudomonadota</taxon>
        <taxon>Gammaproteobacteria</taxon>
        <taxon>Alteromonadales</taxon>
        <taxon>Alteromonadaceae</taxon>
        <taxon>Catenovulum</taxon>
    </lineage>
</organism>
<dbReference type="GO" id="GO:0043565">
    <property type="term" value="F:sequence-specific DNA binding"/>
    <property type="evidence" value="ECO:0007669"/>
    <property type="project" value="TreeGrafter"/>
</dbReference>
<dbReference type="AlphaFoldDB" id="W7QRY6"/>
<dbReference type="STRING" id="1328313.DS2_03100"/>
<dbReference type="EMBL" id="ARZY01000003">
    <property type="protein sequence ID" value="EWH11777.1"/>
    <property type="molecule type" value="Genomic_DNA"/>
</dbReference>
<dbReference type="PATRIC" id="fig|1328313.3.peg.644"/>
<comment type="caution">
    <text evidence="6">The sequence shown here is derived from an EMBL/GenBank/DDBJ whole genome shotgun (WGS) entry which is preliminary data.</text>
</comment>
<evidence type="ECO:0000256" key="1">
    <source>
        <dbReference type="ARBA" id="ARBA00009437"/>
    </source>
</evidence>
<keyword evidence="4" id="KW-0804">Transcription</keyword>
<dbReference type="Pfam" id="PF03466">
    <property type="entry name" value="LysR_substrate"/>
    <property type="match status" value="1"/>
</dbReference>
<accession>W7QRY6</accession>
<dbReference type="InterPro" id="IPR005119">
    <property type="entry name" value="LysR_subst-bd"/>
</dbReference>
<dbReference type="InterPro" id="IPR036388">
    <property type="entry name" value="WH-like_DNA-bd_sf"/>
</dbReference>
<dbReference type="Pfam" id="PF00126">
    <property type="entry name" value="HTH_1"/>
    <property type="match status" value="1"/>
</dbReference>
<keyword evidence="3" id="KW-0238">DNA-binding</keyword>
<dbReference type="Gene3D" id="3.40.190.290">
    <property type="match status" value="1"/>
</dbReference>
<evidence type="ECO:0000259" key="5">
    <source>
        <dbReference type="PROSITE" id="PS50931"/>
    </source>
</evidence>
<dbReference type="InterPro" id="IPR000847">
    <property type="entry name" value="LysR_HTH_N"/>
</dbReference>
<dbReference type="SUPFAM" id="SSF53850">
    <property type="entry name" value="Periplasmic binding protein-like II"/>
    <property type="match status" value="1"/>
</dbReference>
<keyword evidence="2" id="KW-0805">Transcription regulation</keyword>
<dbReference type="FunFam" id="1.10.10.10:FF:000001">
    <property type="entry name" value="LysR family transcriptional regulator"/>
    <property type="match status" value="1"/>
</dbReference>
<dbReference type="Proteomes" id="UP000019276">
    <property type="component" value="Unassembled WGS sequence"/>
</dbReference>
<dbReference type="SUPFAM" id="SSF46785">
    <property type="entry name" value="Winged helix' DNA-binding domain"/>
    <property type="match status" value="1"/>
</dbReference>
<sequence>MFNSCGDLISSVHSTGLLINSQKMHSGFANMHSWDDFRYFLHVVEYGSFSQAAAKLGVNHSTVSRRIQALESAHGVKLLERTQTGYQMTDAGASVFELAEQMQLANLAASRVLLGQDARLAGEINLTMPHELFDHVLAKPLRQFTLNYPEIRLNLQVSKGLRNMANREADLAVRFTETPPEYLIGSRVTTMQHGFYKHKDLDVQKGTPLIVWQRDKGIPHWASQLLKPEVVMQVDDLQSMYTAVAAGFGLARMPCFMPDVMQNNDIERLPNLLPRSNWGVWILNHVDLRHTARIQTCRRYLQQVLSEYIPLFAGEWSN</sequence>
<proteinExistence type="inferred from homology"/>
<evidence type="ECO:0000256" key="4">
    <source>
        <dbReference type="ARBA" id="ARBA00023163"/>
    </source>
</evidence>
<dbReference type="eggNOG" id="COG0583">
    <property type="taxonomic scope" value="Bacteria"/>
</dbReference>
<dbReference type="PANTHER" id="PTHR30537:SF3">
    <property type="entry name" value="TRANSCRIPTIONAL REGULATORY PROTEIN"/>
    <property type="match status" value="1"/>
</dbReference>
<evidence type="ECO:0000313" key="7">
    <source>
        <dbReference type="Proteomes" id="UP000019276"/>
    </source>
</evidence>
<name>W7QRY6_9ALTE</name>
<keyword evidence="7" id="KW-1185">Reference proteome</keyword>
<evidence type="ECO:0000256" key="2">
    <source>
        <dbReference type="ARBA" id="ARBA00023015"/>
    </source>
</evidence>
<evidence type="ECO:0000313" key="6">
    <source>
        <dbReference type="EMBL" id="EWH11777.1"/>
    </source>
</evidence>
<evidence type="ECO:0000256" key="3">
    <source>
        <dbReference type="ARBA" id="ARBA00023125"/>
    </source>
</evidence>
<feature type="domain" description="HTH lysR-type" evidence="5">
    <location>
        <begin position="32"/>
        <end position="89"/>
    </location>
</feature>
<comment type="similarity">
    <text evidence="1">Belongs to the LysR transcriptional regulatory family.</text>
</comment>
<dbReference type="Gene3D" id="1.10.10.10">
    <property type="entry name" value="Winged helix-like DNA-binding domain superfamily/Winged helix DNA-binding domain"/>
    <property type="match status" value="1"/>
</dbReference>
<dbReference type="GO" id="GO:0003700">
    <property type="term" value="F:DNA-binding transcription factor activity"/>
    <property type="evidence" value="ECO:0007669"/>
    <property type="project" value="InterPro"/>
</dbReference>